<evidence type="ECO:0000313" key="2">
    <source>
        <dbReference type="Proteomes" id="UP001251528"/>
    </source>
</evidence>
<dbReference type="AlphaFoldDB" id="A0AAJ0CGW5"/>
<keyword evidence="2" id="KW-1185">Reference proteome</keyword>
<proteinExistence type="predicted"/>
<accession>A0AAJ0CGW5</accession>
<dbReference type="Proteomes" id="UP001251528">
    <property type="component" value="Unassembled WGS sequence"/>
</dbReference>
<protein>
    <submittedName>
        <fullName evidence="1">Uncharacterized protein</fullName>
    </submittedName>
</protein>
<gene>
    <name evidence="1" type="ORF">QQS21_009456</name>
</gene>
<sequence>MASSPINLFFERYPRFNHSPTNEAWSEYHRMVHSLGWKEKSKREKVARKRFRVAVVEQFGQMYGTDENNLNSLQRLSEKLHISPVPDSIKSCKKAIEKVHVNIMDFVDSERTGDPVVTFKNPKRFREYTVATGKIFPKKEAKESSLLRYLLRQVFV</sequence>
<dbReference type="PANTHER" id="PTHR38846">
    <property type="entry name" value="C3H1-TYPE DOMAIN-CONTAINING PROTEIN"/>
    <property type="match status" value="1"/>
</dbReference>
<name>A0AAJ0CGW5_9HYPO</name>
<evidence type="ECO:0000313" key="1">
    <source>
        <dbReference type="EMBL" id="KAK2592853.1"/>
    </source>
</evidence>
<comment type="caution">
    <text evidence="1">The sequence shown here is derived from an EMBL/GenBank/DDBJ whole genome shotgun (WGS) entry which is preliminary data.</text>
</comment>
<dbReference type="EMBL" id="JASWJB010000242">
    <property type="protein sequence ID" value="KAK2592853.1"/>
    <property type="molecule type" value="Genomic_DNA"/>
</dbReference>
<reference evidence="1" key="1">
    <citation type="submission" date="2023-06" db="EMBL/GenBank/DDBJ databases">
        <title>Conoideocrella luteorostrata (Hypocreales: Clavicipitaceae), a potential biocontrol fungus for elongate hemlock scale in United States Christmas tree production areas.</title>
        <authorList>
            <person name="Barrett H."/>
            <person name="Lovett B."/>
            <person name="Macias A.M."/>
            <person name="Stajich J.E."/>
            <person name="Kasson M.T."/>
        </authorList>
    </citation>
    <scope>NUCLEOTIDE SEQUENCE</scope>
    <source>
        <strain evidence="1">ARSEF 14590</strain>
    </source>
</reference>
<organism evidence="1 2">
    <name type="scientific">Conoideocrella luteorostrata</name>
    <dbReference type="NCBI Taxonomy" id="1105319"/>
    <lineage>
        <taxon>Eukaryota</taxon>
        <taxon>Fungi</taxon>
        <taxon>Dikarya</taxon>
        <taxon>Ascomycota</taxon>
        <taxon>Pezizomycotina</taxon>
        <taxon>Sordariomycetes</taxon>
        <taxon>Hypocreomycetidae</taxon>
        <taxon>Hypocreales</taxon>
        <taxon>Clavicipitaceae</taxon>
        <taxon>Conoideocrella</taxon>
    </lineage>
</organism>
<dbReference type="PANTHER" id="PTHR38846:SF1">
    <property type="entry name" value="C3H1-TYPE DOMAIN-CONTAINING PROTEIN"/>
    <property type="match status" value="1"/>
</dbReference>